<gene>
    <name evidence="1" type="ORF">SAMN04488522_105275</name>
</gene>
<evidence type="ECO:0008006" key="3">
    <source>
        <dbReference type="Google" id="ProtNLM"/>
    </source>
</evidence>
<keyword evidence="2" id="KW-1185">Reference proteome</keyword>
<organism evidence="1 2">
    <name type="scientific">Pedobacter caeni</name>
    <dbReference type="NCBI Taxonomy" id="288992"/>
    <lineage>
        <taxon>Bacteria</taxon>
        <taxon>Pseudomonadati</taxon>
        <taxon>Bacteroidota</taxon>
        <taxon>Sphingobacteriia</taxon>
        <taxon>Sphingobacteriales</taxon>
        <taxon>Sphingobacteriaceae</taxon>
        <taxon>Pedobacter</taxon>
    </lineage>
</organism>
<evidence type="ECO:0000313" key="2">
    <source>
        <dbReference type="Proteomes" id="UP000184287"/>
    </source>
</evidence>
<protein>
    <recommendedName>
        <fullName evidence="3">Reverse transcriptase (RNA-dependent DNA polymerase)</fullName>
    </recommendedName>
</protein>
<dbReference type="STRING" id="288992.SAMN04488522_105275"/>
<dbReference type="EMBL" id="FQUQ01000005">
    <property type="protein sequence ID" value="SHG37799.1"/>
    <property type="molecule type" value="Genomic_DNA"/>
</dbReference>
<dbReference type="Proteomes" id="UP000184287">
    <property type="component" value="Unassembled WGS sequence"/>
</dbReference>
<name>A0A1M5JBX8_9SPHI</name>
<accession>A0A1M5JBX8</accession>
<sequence length="69" mass="7634">MLLEEIISKSNMHLAYERVVGNKGAAGVDGIGMLDFASEVKTKWPLIKIRLEKRRIPSHGSKTGENPQS</sequence>
<proteinExistence type="predicted"/>
<evidence type="ECO:0000313" key="1">
    <source>
        <dbReference type="EMBL" id="SHG37799.1"/>
    </source>
</evidence>
<dbReference type="RefSeq" id="WP_200801023.1">
    <property type="nucleotide sequence ID" value="NZ_FQUQ01000005.1"/>
</dbReference>
<reference evidence="2" key="1">
    <citation type="submission" date="2016-11" db="EMBL/GenBank/DDBJ databases">
        <authorList>
            <person name="Varghese N."/>
            <person name="Submissions S."/>
        </authorList>
    </citation>
    <scope>NUCLEOTIDE SEQUENCE [LARGE SCALE GENOMIC DNA]</scope>
    <source>
        <strain evidence="2">DSM 16990</strain>
    </source>
</reference>
<dbReference type="AlphaFoldDB" id="A0A1M5JBX8"/>